<gene>
    <name evidence="2" type="ORF">C6569_20935</name>
</gene>
<accession>A0A2S0NGL2</accession>
<feature type="chain" id="PRO_5015751233" evidence="1">
    <location>
        <begin position="27"/>
        <end position="179"/>
    </location>
</feature>
<organism evidence="2 3">
    <name type="scientific">Phreatobacter cathodiphilus</name>
    <dbReference type="NCBI Taxonomy" id="1868589"/>
    <lineage>
        <taxon>Bacteria</taxon>
        <taxon>Pseudomonadati</taxon>
        <taxon>Pseudomonadota</taxon>
        <taxon>Alphaproteobacteria</taxon>
        <taxon>Hyphomicrobiales</taxon>
        <taxon>Phreatobacteraceae</taxon>
        <taxon>Phreatobacter</taxon>
    </lineage>
</organism>
<name>A0A2S0NGL2_9HYPH</name>
<dbReference type="PROSITE" id="PS51257">
    <property type="entry name" value="PROKAR_LIPOPROTEIN"/>
    <property type="match status" value="1"/>
</dbReference>
<evidence type="ECO:0000256" key="1">
    <source>
        <dbReference type="SAM" id="SignalP"/>
    </source>
</evidence>
<reference evidence="2 3" key="1">
    <citation type="submission" date="2018-03" db="EMBL/GenBank/DDBJ databases">
        <title>Genome sequencing of Phreatobacter sp.</title>
        <authorList>
            <person name="Kim S.-J."/>
            <person name="Heo J."/>
            <person name="Kwon S.-W."/>
        </authorList>
    </citation>
    <scope>NUCLEOTIDE SEQUENCE [LARGE SCALE GENOMIC DNA]</scope>
    <source>
        <strain evidence="2 3">S-12</strain>
    </source>
</reference>
<evidence type="ECO:0000313" key="3">
    <source>
        <dbReference type="Proteomes" id="UP000237889"/>
    </source>
</evidence>
<keyword evidence="3" id="KW-1185">Reference proteome</keyword>
<proteinExistence type="predicted"/>
<dbReference type="KEGG" id="phr:C6569_20935"/>
<dbReference type="Proteomes" id="UP000237889">
    <property type="component" value="Chromosome"/>
</dbReference>
<dbReference type="AlphaFoldDB" id="A0A2S0NGL2"/>
<feature type="signal peptide" evidence="1">
    <location>
        <begin position="1"/>
        <end position="26"/>
    </location>
</feature>
<protein>
    <submittedName>
        <fullName evidence="2">Uncharacterized protein</fullName>
    </submittedName>
</protein>
<dbReference type="EMBL" id="CP027668">
    <property type="protein sequence ID" value="AVO47309.1"/>
    <property type="molecule type" value="Genomic_DNA"/>
</dbReference>
<evidence type="ECO:0000313" key="2">
    <source>
        <dbReference type="EMBL" id="AVO47309.1"/>
    </source>
</evidence>
<keyword evidence="1" id="KW-0732">Signal</keyword>
<sequence length="179" mass="18479">MVARGGRRLAAQVVVSVFATACAAVAVPKMLATLSPAPAAAPQEKAVLVSRPATPVDFDAAFVWPTQAPAARAEDLVPPAAPLPAVVPVPPVRRAQQVQQVQQAQRGCAPRCPPVRPAAPAAASPPGEPLQLVAMTATAAPAPSPARRSVFGIPLPRLPYEETVTGSLVRARDTLRSLF</sequence>
<dbReference type="RefSeq" id="WP_106750679.1">
    <property type="nucleotide sequence ID" value="NZ_CP027668.1"/>
</dbReference>